<keyword evidence="2" id="KW-1185">Reference proteome</keyword>
<accession>A0A917JGT4</accession>
<evidence type="ECO:0000313" key="2">
    <source>
        <dbReference type="Proteomes" id="UP000622610"/>
    </source>
</evidence>
<sequence length="73" mass="8568">MLLIVFYHINKINNTMDGIIVLLDNIDFKTKTNRYAWHFDAVLIKSTSVRAIVFTIGRGVMIFSLKDTWKYRS</sequence>
<gene>
    <name evidence="1" type="ORF">GCM10011482_06930</name>
</gene>
<comment type="caution">
    <text evidence="1">The sequence shown here is derived from an EMBL/GenBank/DDBJ whole genome shotgun (WGS) entry which is preliminary data.</text>
</comment>
<dbReference type="Proteomes" id="UP000622610">
    <property type="component" value="Unassembled WGS sequence"/>
</dbReference>
<reference evidence="1" key="1">
    <citation type="journal article" date="2014" name="Int. J. Syst. Evol. Microbiol.">
        <title>Complete genome sequence of Corynebacterium casei LMG S-19264T (=DSM 44701T), isolated from a smear-ripened cheese.</title>
        <authorList>
            <consortium name="US DOE Joint Genome Institute (JGI-PGF)"/>
            <person name="Walter F."/>
            <person name="Albersmeier A."/>
            <person name="Kalinowski J."/>
            <person name="Ruckert C."/>
        </authorList>
    </citation>
    <scope>NUCLEOTIDE SEQUENCE</scope>
    <source>
        <strain evidence="1">CCM 8433</strain>
    </source>
</reference>
<dbReference type="AlphaFoldDB" id="A0A917JGT4"/>
<dbReference type="EMBL" id="BMDT01000002">
    <property type="protein sequence ID" value="GGI65039.1"/>
    <property type="molecule type" value="Genomic_DNA"/>
</dbReference>
<evidence type="ECO:0000313" key="1">
    <source>
        <dbReference type="EMBL" id="GGI65039.1"/>
    </source>
</evidence>
<name>A0A917JGT4_9ENTE</name>
<protein>
    <submittedName>
        <fullName evidence="1">Uncharacterized protein</fullName>
    </submittedName>
</protein>
<reference evidence="1" key="2">
    <citation type="submission" date="2020-09" db="EMBL/GenBank/DDBJ databases">
        <authorList>
            <person name="Sun Q."/>
            <person name="Sedlacek I."/>
        </authorList>
    </citation>
    <scope>NUCLEOTIDE SEQUENCE</scope>
    <source>
        <strain evidence="1">CCM 8433</strain>
    </source>
</reference>
<proteinExistence type="predicted"/>
<organism evidence="1 2">
    <name type="scientific">Enterococcus alcedinis</name>
    <dbReference type="NCBI Taxonomy" id="1274384"/>
    <lineage>
        <taxon>Bacteria</taxon>
        <taxon>Bacillati</taxon>
        <taxon>Bacillota</taxon>
        <taxon>Bacilli</taxon>
        <taxon>Lactobacillales</taxon>
        <taxon>Enterococcaceae</taxon>
        <taxon>Enterococcus</taxon>
    </lineage>
</organism>